<feature type="chain" id="PRO_5037524949" evidence="1">
    <location>
        <begin position="22"/>
        <end position="135"/>
    </location>
</feature>
<accession>A0A914E3G2</accession>
<evidence type="ECO:0000256" key="1">
    <source>
        <dbReference type="SAM" id="SignalP"/>
    </source>
</evidence>
<feature type="signal peptide" evidence="1">
    <location>
        <begin position="1"/>
        <end position="21"/>
    </location>
</feature>
<sequence>MKNKFVLFFILLLVNFDIFSGKFKKVAKEKFNPLPVSSIIDDQPSDVVDGPALTLGCTMCQQIMNLTVSHYPNLATSIRRTILTEHCASLGLFSNICTKALNQYFTQIYNELKAELNETNKMTSKLSNLNIVLGY</sequence>
<dbReference type="WBParaSite" id="ACRNAN_scaffold555.g29966.t1">
    <property type="protein sequence ID" value="ACRNAN_scaffold555.g29966.t1"/>
    <property type="gene ID" value="ACRNAN_scaffold555.g29966"/>
</dbReference>
<keyword evidence="1" id="KW-0732">Signal</keyword>
<evidence type="ECO:0000313" key="2">
    <source>
        <dbReference type="Proteomes" id="UP000887540"/>
    </source>
</evidence>
<keyword evidence="2" id="KW-1185">Reference proteome</keyword>
<protein>
    <submittedName>
        <fullName evidence="3">Saposin B-type domain-containing protein</fullName>
    </submittedName>
</protein>
<proteinExistence type="predicted"/>
<organism evidence="2 3">
    <name type="scientific">Acrobeloides nanus</name>
    <dbReference type="NCBI Taxonomy" id="290746"/>
    <lineage>
        <taxon>Eukaryota</taxon>
        <taxon>Metazoa</taxon>
        <taxon>Ecdysozoa</taxon>
        <taxon>Nematoda</taxon>
        <taxon>Chromadorea</taxon>
        <taxon>Rhabditida</taxon>
        <taxon>Tylenchina</taxon>
        <taxon>Cephalobomorpha</taxon>
        <taxon>Cephaloboidea</taxon>
        <taxon>Cephalobidae</taxon>
        <taxon>Acrobeloides</taxon>
    </lineage>
</organism>
<dbReference type="InterPro" id="IPR011001">
    <property type="entry name" value="Saposin-like"/>
</dbReference>
<evidence type="ECO:0000313" key="3">
    <source>
        <dbReference type="WBParaSite" id="ACRNAN_scaffold555.g29966.t1"/>
    </source>
</evidence>
<name>A0A914E3G2_9BILA</name>
<reference evidence="3" key="1">
    <citation type="submission" date="2022-11" db="UniProtKB">
        <authorList>
            <consortium name="WormBaseParasite"/>
        </authorList>
    </citation>
    <scope>IDENTIFICATION</scope>
</reference>
<dbReference type="AlphaFoldDB" id="A0A914E3G2"/>
<dbReference type="SUPFAM" id="SSF47862">
    <property type="entry name" value="Saposin"/>
    <property type="match status" value="1"/>
</dbReference>
<dbReference type="Proteomes" id="UP000887540">
    <property type="component" value="Unplaced"/>
</dbReference>
<dbReference type="Gene3D" id="1.10.225.10">
    <property type="entry name" value="Saposin-like"/>
    <property type="match status" value="1"/>
</dbReference>